<name>A0A932GNU0_UNCTE</name>
<comment type="caution">
    <text evidence="1">The sequence shown here is derived from an EMBL/GenBank/DDBJ whole genome shotgun (WGS) entry which is preliminary data.</text>
</comment>
<proteinExistence type="predicted"/>
<evidence type="ECO:0000313" key="2">
    <source>
        <dbReference type="Proteomes" id="UP000741360"/>
    </source>
</evidence>
<dbReference type="Proteomes" id="UP000741360">
    <property type="component" value="Unassembled WGS sequence"/>
</dbReference>
<organism evidence="1 2">
    <name type="scientific">Tectimicrobiota bacterium</name>
    <dbReference type="NCBI Taxonomy" id="2528274"/>
    <lineage>
        <taxon>Bacteria</taxon>
        <taxon>Pseudomonadati</taxon>
        <taxon>Nitrospinota/Tectimicrobiota group</taxon>
        <taxon>Candidatus Tectimicrobiota</taxon>
    </lineage>
</organism>
<dbReference type="AlphaFoldDB" id="A0A932GNU0"/>
<sequence>MQTHQLADLLESLAQACRAAPDVEISAVFSQLGIEIPRRTRSGRPKSTRLPEAPLPGLDVEDLRKMSREDLVACLRSPRHFRTKGDLVALGRSCEIAVNEKMKREEIVERIARQFHDLPQGRQILGSFPAG</sequence>
<dbReference type="EMBL" id="JACPSX010000071">
    <property type="protein sequence ID" value="MBI3014255.1"/>
    <property type="molecule type" value="Genomic_DNA"/>
</dbReference>
<accession>A0A932GNU0</accession>
<reference evidence="1" key="1">
    <citation type="submission" date="2020-07" db="EMBL/GenBank/DDBJ databases">
        <title>Huge and variable diversity of episymbiotic CPR bacteria and DPANN archaea in groundwater ecosystems.</title>
        <authorList>
            <person name="He C.Y."/>
            <person name="Keren R."/>
            <person name="Whittaker M."/>
            <person name="Farag I.F."/>
            <person name="Doudna J."/>
            <person name="Cate J.H.D."/>
            <person name="Banfield J.F."/>
        </authorList>
    </citation>
    <scope>NUCLEOTIDE SEQUENCE</scope>
    <source>
        <strain evidence="1">NC_groundwater_717_Ag_S-0.2um_59_8</strain>
    </source>
</reference>
<evidence type="ECO:0000313" key="1">
    <source>
        <dbReference type="EMBL" id="MBI3014255.1"/>
    </source>
</evidence>
<gene>
    <name evidence="1" type="ORF">HYY65_04110</name>
</gene>
<protein>
    <submittedName>
        <fullName evidence="1">Uncharacterized protein</fullName>
    </submittedName>
</protein>